<reference evidence="1 2" key="1">
    <citation type="journal article" date="2019" name="Nat. Ecol. Evol.">
        <title>Megaphylogeny resolves global patterns of mushroom evolution.</title>
        <authorList>
            <person name="Varga T."/>
            <person name="Krizsan K."/>
            <person name="Foldi C."/>
            <person name="Dima B."/>
            <person name="Sanchez-Garcia M."/>
            <person name="Sanchez-Ramirez S."/>
            <person name="Szollosi G.J."/>
            <person name="Szarkandi J.G."/>
            <person name="Papp V."/>
            <person name="Albert L."/>
            <person name="Andreopoulos W."/>
            <person name="Angelini C."/>
            <person name="Antonin V."/>
            <person name="Barry K.W."/>
            <person name="Bougher N.L."/>
            <person name="Buchanan P."/>
            <person name="Buyck B."/>
            <person name="Bense V."/>
            <person name="Catcheside P."/>
            <person name="Chovatia M."/>
            <person name="Cooper J."/>
            <person name="Damon W."/>
            <person name="Desjardin D."/>
            <person name="Finy P."/>
            <person name="Geml J."/>
            <person name="Haridas S."/>
            <person name="Hughes K."/>
            <person name="Justo A."/>
            <person name="Karasinski D."/>
            <person name="Kautmanova I."/>
            <person name="Kiss B."/>
            <person name="Kocsube S."/>
            <person name="Kotiranta H."/>
            <person name="LaButti K.M."/>
            <person name="Lechner B.E."/>
            <person name="Liimatainen K."/>
            <person name="Lipzen A."/>
            <person name="Lukacs Z."/>
            <person name="Mihaltcheva S."/>
            <person name="Morgado L.N."/>
            <person name="Niskanen T."/>
            <person name="Noordeloos M.E."/>
            <person name="Ohm R.A."/>
            <person name="Ortiz-Santana B."/>
            <person name="Ovrebo C."/>
            <person name="Racz N."/>
            <person name="Riley R."/>
            <person name="Savchenko A."/>
            <person name="Shiryaev A."/>
            <person name="Soop K."/>
            <person name="Spirin V."/>
            <person name="Szebenyi C."/>
            <person name="Tomsovsky M."/>
            <person name="Tulloss R.E."/>
            <person name="Uehling J."/>
            <person name="Grigoriev I.V."/>
            <person name="Vagvolgyi C."/>
            <person name="Papp T."/>
            <person name="Martin F.M."/>
            <person name="Miettinen O."/>
            <person name="Hibbett D.S."/>
            <person name="Nagy L.G."/>
        </authorList>
    </citation>
    <scope>NUCLEOTIDE SEQUENCE [LARGE SCALE GENOMIC DNA]</scope>
    <source>
        <strain evidence="1 2">OMC1185</strain>
    </source>
</reference>
<sequence>MHPVLNQRDILAQVFGHLAHEVEHFGRFNPNLRNLRATLRSACLVCRSFQQPALDALWRVLDSLYPLFVLIPCSQLVDGVLTFARAIRESDLRAYRAYAVRVRKLSKSSAIGRLYPIHLIAYTRLHHALGGPLLPSLQELKWRGEDAEPLLSMLASPMLRHVRLSTPLAEHAASTQLASKLSVLRSWALECSLHDLACAARHLRSLKLSVSSLKGVSLKSIYSFSRLNFIDIEYHDHSEITPCSSSPVNYDDLVAFSALGELTRLLIDVCHTVMPGVAAPLRFPSLREIVICGPPSRIGTVLSLLRLTDLETIRVWLVPRDESSHHYESLFQSFAFPTLLDLAVQMNFESEGDNPVGMDARSLLSSLLGCRRLRSLVVHLLESGTPPVRMDDNDILSMAEAWPALYELCWHCIPDPTVIPAIRTLSAFGAHCPRLKKLAIRADPNIPLPAPDELPVSRFALSSLELPDSPEPRDAMETAQWVHTLFPFVQEVSGSGQKWSDIQKFLEVFQRMRSIHERQFRQLDSAHL</sequence>
<dbReference type="STRING" id="5364.A0A5C3ML54"/>
<dbReference type="OrthoDB" id="2631350at2759"/>
<protein>
    <recommendedName>
        <fullName evidence="3">F-box domain-containing protein</fullName>
    </recommendedName>
</protein>
<dbReference type="Gene3D" id="3.80.10.10">
    <property type="entry name" value="Ribonuclease Inhibitor"/>
    <property type="match status" value="1"/>
</dbReference>
<name>A0A5C3ML54_9AGAM</name>
<organism evidence="1 2">
    <name type="scientific">Heliocybe sulcata</name>
    <dbReference type="NCBI Taxonomy" id="5364"/>
    <lineage>
        <taxon>Eukaryota</taxon>
        <taxon>Fungi</taxon>
        <taxon>Dikarya</taxon>
        <taxon>Basidiomycota</taxon>
        <taxon>Agaricomycotina</taxon>
        <taxon>Agaricomycetes</taxon>
        <taxon>Gloeophyllales</taxon>
        <taxon>Gloeophyllaceae</taxon>
        <taxon>Heliocybe</taxon>
    </lineage>
</organism>
<dbReference type="Proteomes" id="UP000305948">
    <property type="component" value="Unassembled WGS sequence"/>
</dbReference>
<evidence type="ECO:0000313" key="2">
    <source>
        <dbReference type="Proteomes" id="UP000305948"/>
    </source>
</evidence>
<gene>
    <name evidence="1" type="ORF">OE88DRAFT_1668468</name>
</gene>
<evidence type="ECO:0008006" key="3">
    <source>
        <dbReference type="Google" id="ProtNLM"/>
    </source>
</evidence>
<dbReference type="InterPro" id="IPR032675">
    <property type="entry name" value="LRR_dom_sf"/>
</dbReference>
<proteinExistence type="predicted"/>
<dbReference type="SUPFAM" id="SSF52047">
    <property type="entry name" value="RNI-like"/>
    <property type="match status" value="1"/>
</dbReference>
<evidence type="ECO:0000313" key="1">
    <source>
        <dbReference type="EMBL" id="TFK46044.1"/>
    </source>
</evidence>
<keyword evidence="2" id="KW-1185">Reference proteome</keyword>
<dbReference type="EMBL" id="ML213534">
    <property type="protein sequence ID" value="TFK46044.1"/>
    <property type="molecule type" value="Genomic_DNA"/>
</dbReference>
<dbReference type="AlphaFoldDB" id="A0A5C3ML54"/>
<accession>A0A5C3ML54</accession>